<keyword evidence="2" id="KW-0804">Transcription</keyword>
<dbReference type="STRING" id="1227484.C471_08440"/>
<keyword evidence="1" id="KW-0805">Transcription regulation</keyword>
<evidence type="ECO:0000313" key="4">
    <source>
        <dbReference type="Proteomes" id="UP000011514"/>
    </source>
</evidence>
<dbReference type="Pfam" id="PF04703">
    <property type="entry name" value="FaeA"/>
    <property type="match status" value="1"/>
</dbReference>
<dbReference type="SUPFAM" id="SSF46785">
    <property type="entry name" value="Winged helix' DNA-binding domain"/>
    <property type="match status" value="1"/>
</dbReference>
<evidence type="ECO:0000313" key="3">
    <source>
        <dbReference type="EMBL" id="ELZ39332.1"/>
    </source>
</evidence>
<evidence type="ECO:0000256" key="1">
    <source>
        <dbReference type="ARBA" id="ARBA00023015"/>
    </source>
</evidence>
<dbReference type="OrthoDB" id="337698at2157"/>
<proteinExistence type="predicted"/>
<dbReference type="RefSeq" id="WP_004048178.1">
    <property type="nucleotide sequence ID" value="NZ_AOJE01000037.1"/>
</dbReference>
<evidence type="ECO:0000256" key="2">
    <source>
        <dbReference type="ARBA" id="ARBA00023163"/>
    </source>
</evidence>
<dbReference type="EMBL" id="AOJE01000037">
    <property type="protein sequence ID" value="ELZ39332.1"/>
    <property type="molecule type" value="Genomic_DNA"/>
</dbReference>
<name>M0DX81_9EURY</name>
<dbReference type="InterPro" id="IPR006793">
    <property type="entry name" value="FaeA"/>
</dbReference>
<comment type="caution">
    <text evidence="3">The sequence shown here is derived from an EMBL/GenBank/DDBJ whole genome shotgun (WGS) entry which is preliminary data.</text>
</comment>
<protein>
    <submittedName>
        <fullName evidence="3">Uncharacterized protein</fullName>
    </submittedName>
</protein>
<dbReference type="GO" id="GO:0006355">
    <property type="term" value="P:regulation of DNA-templated transcription"/>
    <property type="evidence" value="ECO:0007669"/>
    <property type="project" value="InterPro"/>
</dbReference>
<reference evidence="3 4" key="1">
    <citation type="journal article" date="2014" name="PLoS Genet.">
        <title>Phylogenetically driven sequencing of extremely halophilic archaea reveals strategies for static and dynamic osmo-response.</title>
        <authorList>
            <person name="Becker E.A."/>
            <person name="Seitzer P.M."/>
            <person name="Tritt A."/>
            <person name="Larsen D."/>
            <person name="Krusor M."/>
            <person name="Yao A.I."/>
            <person name="Wu D."/>
            <person name="Madern D."/>
            <person name="Eisen J.A."/>
            <person name="Darling A.E."/>
            <person name="Facciotti M.T."/>
        </authorList>
    </citation>
    <scope>NUCLEOTIDE SEQUENCE [LARGE SCALE GENOMIC DNA]</scope>
    <source>
        <strain evidence="3 4">DSM 1137</strain>
    </source>
</reference>
<keyword evidence="4" id="KW-1185">Reference proteome</keyword>
<dbReference type="AlphaFoldDB" id="M0DX81"/>
<organism evidence="3 4">
    <name type="scientific">Halorubrum saccharovorum DSM 1137</name>
    <dbReference type="NCBI Taxonomy" id="1227484"/>
    <lineage>
        <taxon>Archaea</taxon>
        <taxon>Methanobacteriati</taxon>
        <taxon>Methanobacteriota</taxon>
        <taxon>Stenosarchaea group</taxon>
        <taxon>Halobacteria</taxon>
        <taxon>Halobacteriales</taxon>
        <taxon>Haloferacaceae</taxon>
        <taxon>Halorubrum</taxon>
    </lineage>
</organism>
<dbReference type="InterPro" id="IPR036390">
    <property type="entry name" value="WH_DNA-bd_sf"/>
</dbReference>
<sequence length="82" mass="8989">MEDEPPEGQSASKEELIEAIREIDGPAFTAPEIADSLGIGVDSARQYLYELVDSDLLSMKKPGSRTVIFWLSESQQSEVSEA</sequence>
<gene>
    <name evidence="3" type="ORF">C471_08440</name>
</gene>
<dbReference type="Proteomes" id="UP000011514">
    <property type="component" value="Unassembled WGS sequence"/>
</dbReference>
<accession>M0DX81</accession>